<protein>
    <recommendedName>
        <fullName evidence="2">histidine kinase</fullName>
        <ecNumber evidence="2">2.7.13.3</ecNumber>
    </recommendedName>
</protein>
<proteinExistence type="predicted"/>
<evidence type="ECO:0000256" key="8">
    <source>
        <dbReference type="SAM" id="MobiDB-lite"/>
    </source>
</evidence>
<keyword evidence="13" id="KW-1185">Reference proteome</keyword>
<dbReference type="InterPro" id="IPR051315">
    <property type="entry name" value="Bact_Chemotaxis_CheA"/>
</dbReference>
<dbReference type="PRINTS" id="PR00344">
    <property type="entry name" value="BCTRLSENSOR"/>
</dbReference>
<dbReference type="Pfam" id="PF02895">
    <property type="entry name" value="H-kinase_dim"/>
    <property type="match status" value="1"/>
</dbReference>
<dbReference type="SMART" id="SM00073">
    <property type="entry name" value="HPT"/>
    <property type="match status" value="1"/>
</dbReference>
<evidence type="ECO:0000256" key="3">
    <source>
        <dbReference type="ARBA" id="ARBA00022553"/>
    </source>
</evidence>
<comment type="catalytic activity">
    <reaction evidence="1">
        <text>ATP + protein L-histidine = ADP + protein N-phospho-L-histidine.</text>
        <dbReference type="EC" id="2.7.13.3"/>
    </reaction>
</comment>
<dbReference type="Proteomes" id="UP000680815">
    <property type="component" value="Unassembled WGS sequence"/>
</dbReference>
<accession>A0ABS4ASV0</accession>
<dbReference type="SUPFAM" id="SSF47226">
    <property type="entry name" value="Histidine-containing phosphotransfer domain, HPT domain"/>
    <property type="match status" value="1"/>
</dbReference>
<dbReference type="PANTHER" id="PTHR43395:SF1">
    <property type="entry name" value="CHEMOTAXIS PROTEIN CHEA"/>
    <property type="match status" value="1"/>
</dbReference>
<feature type="domain" description="Histidine kinase" evidence="9">
    <location>
        <begin position="408"/>
        <end position="624"/>
    </location>
</feature>
<dbReference type="InterPro" id="IPR002545">
    <property type="entry name" value="CheW-lke_dom"/>
</dbReference>
<evidence type="ECO:0000256" key="5">
    <source>
        <dbReference type="ARBA" id="ARBA00022777"/>
    </source>
</evidence>
<dbReference type="InterPro" id="IPR036061">
    <property type="entry name" value="CheW-like_dom_sf"/>
</dbReference>
<keyword evidence="5" id="KW-0418">Kinase</keyword>
<dbReference type="Gene3D" id="2.30.30.40">
    <property type="entry name" value="SH3 Domains"/>
    <property type="match status" value="1"/>
</dbReference>
<evidence type="ECO:0000313" key="12">
    <source>
        <dbReference type="EMBL" id="MBP0463933.1"/>
    </source>
</evidence>
<evidence type="ECO:0000259" key="9">
    <source>
        <dbReference type="PROSITE" id="PS50109"/>
    </source>
</evidence>
<dbReference type="PROSITE" id="PS50894">
    <property type="entry name" value="HPT"/>
    <property type="match status" value="1"/>
</dbReference>
<dbReference type="InterPro" id="IPR004105">
    <property type="entry name" value="CheA-like_dim"/>
</dbReference>
<dbReference type="CDD" id="cd16916">
    <property type="entry name" value="HATPase_CheA-like"/>
    <property type="match status" value="1"/>
</dbReference>
<evidence type="ECO:0000259" key="11">
    <source>
        <dbReference type="PROSITE" id="PS50894"/>
    </source>
</evidence>
<dbReference type="Pfam" id="PF01584">
    <property type="entry name" value="CheW"/>
    <property type="match status" value="1"/>
</dbReference>
<evidence type="ECO:0000313" key="13">
    <source>
        <dbReference type="Proteomes" id="UP000680815"/>
    </source>
</evidence>
<dbReference type="InterPro" id="IPR004358">
    <property type="entry name" value="Sig_transdc_His_kin-like_C"/>
</dbReference>
<dbReference type="PANTHER" id="PTHR43395">
    <property type="entry name" value="SENSOR HISTIDINE KINASE CHEA"/>
    <property type="match status" value="1"/>
</dbReference>
<name>A0ABS4ASV0_9PROT</name>
<dbReference type="Gene3D" id="1.10.287.560">
    <property type="entry name" value="Histidine kinase CheA-like, homodimeric domain"/>
    <property type="match status" value="1"/>
</dbReference>
<dbReference type="CDD" id="cd00088">
    <property type="entry name" value="HPT"/>
    <property type="match status" value="1"/>
</dbReference>
<keyword evidence="3 7" id="KW-0597">Phosphoprotein</keyword>
<dbReference type="InterPro" id="IPR005467">
    <property type="entry name" value="His_kinase_dom"/>
</dbReference>
<dbReference type="Gene3D" id="3.30.565.10">
    <property type="entry name" value="Histidine kinase-like ATPase, C-terminal domain"/>
    <property type="match status" value="1"/>
</dbReference>
<dbReference type="InterPro" id="IPR036641">
    <property type="entry name" value="HPT_dom_sf"/>
</dbReference>
<dbReference type="InterPro" id="IPR003594">
    <property type="entry name" value="HATPase_dom"/>
</dbReference>
<dbReference type="SMART" id="SM00260">
    <property type="entry name" value="CheW"/>
    <property type="match status" value="1"/>
</dbReference>
<gene>
    <name evidence="12" type="ORF">J5Y09_08425</name>
</gene>
<organism evidence="12 13">
    <name type="scientific">Roseomonas nitratireducens</name>
    <dbReference type="NCBI Taxonomy" id="2820810"/>
    <lineage>
        <taxon>Bacteria</taxon>
        <taxon>Pseudomonadati</taxon>
        <taxon>Pseudomonadota</taxon>
        <taxon>Alphaproteobacteria</taxon>
        <taxon>Acetobacterales</taxon>
        <taxon>Roseomonadaceae</taxon>
        <taxon>Roseomonas</taxon>
    </lineage>
</organism>
<dbReference type="SMART" id="SM01231">
    <property type="entry name" value="H-kinase_dim"/>
    <property type="match status" value="1"/>
</dbReference>
<evidence type="ECO:0000256" key="6">
    <source>
        <dbReference type="ARBA" id="ARBA00023012"/>
    </source>
</evidence>
<dbReference type="InterPro" id="IPR036890">
    <property type="entry name" value="HATPase_C_sf"/>
</dbReference>
<dbReference type="InterPro" id="IPR036097">
    <property type="entry name" value="HisK_dim/P_sf"/>
</dbReference>
<evidence type="ECO:0000256" key="1">
    <source>
        <dbReference type="ARBA" id="ARBA00000085"/>
    </source>
</evidence>
<evidence type="ECO:0000256" key="2">
    <source>
        <dbReference type="ARBA" id="ARBA00012438"/>
    </source>
</evidence>
<evidence type="ECO:0000256" key="7">
    <source>
        <dbReference type="PROSITE-ProRule" id="PRU00110"/>
    </source>
</evidence>
<dbReference type="Gene3D" id="1.20.120.160">
    <property type="entry name" value="HPT domain"/>
    <property type="match status" value="1"/>
</dbReference>
<dbReference type="PROSITE" id="PS50109">
    <property type="entry name" value="HIS_KIN"/>
    <property type="match status" value="1"/>
</dbReference>
<feature type="domain" description="HPt" evidence="11">
    <location>
        <begin position="1"/>
        <end position="102"/>
    </location>
</feature>
<evidence type="ECO:0000256" key="4">
    <source>
        <dbReference type="ARBA" id="ARBA00022679"/>
    </source>
</evidence>
<feature type="compositionally biased region" description="Low complexity" evidence="8">
    <location>
        <begin position="345"/>
        <end position="357"/>
    </location>
</feature>
<feature type="modified residue" description="Phosphohistidine" evidence="7">
    <location>
        <position position="45"/>
    </location>
</feature>
<dbReference type="SUPFAM" id="SSF47384">
    <property type="entry name" value="Homodimeric domain of signal transducing histidine kinase"/>
    <property type="match status" value="1"/>
</dbReference>
<sequence>MDSPLLPQFIPEARDLLEQAGRSLLLLERDPAAAEPMNALFRAMHTLKGTSGLFEIGPFTRLVHAAEDLLCAAQAGRLDLAPAHADLLLATLDRLAEWIESLAEASLLPDGAEAASADLSARLRAHLGGAGQGAAAAAATAPPPAWLAALPPDVLAALPPGQGFVALRYTPDEHCFFRGEDPLGLVRLVPGLAWLALEPCAPWPAASEIDPYRSQLRYLAIAAAEPGVVEDLFRYVPDQVEIAALPPEAIGPRMAAPGAFAAPADEVSETVRALLAAQRRLLEAGGGEGAADPIAAGRIAAARSAIGAAIAHAGWSDPVPQDAAGLLGLIATLEARLDAPAPLQAAEAPETAAQRPAGADTARGGPATTLRVEQAKIDALMNLIGELVVAKNALAWLSRRAEDGSLGVRELAREIKDRQALVSRIAEEMQTAVMAVRMMPVENVFQRFPRLVRDTARRLDKRVELLIEGGETEADKTVVEALADPLIHMVRNSLDHGIEPPAERLAAGKPEHGTLRLEARQGNDQVVIRVVDDGRGLDPEKLRRRVLEKGLMEPERVEALTDQEACELIFLPGFSTAATISDLSGRGVGMDVVRSTIAKAGGSVSLSSRKGEGTVVEITLPLSMAVTRLMTVACGERLFGVPMGLVIETVRVPRAAVRRIGQREAFVLRDRVVPLLRLAHLLDLPEEDSRAEEEAVLVVRVGGERLGLVVGAFREVMEAIVKPLEGVIAGLPGFAGTTLLGDGRVLLILDLPELVR</sequence>
<dbReference type="Pfam" id="PF02518">
    <property type="entry name" value="HATPase_c"/>
    <property type="match status" value="1"/>
</dbReference>
<dbReference type="SUPFAM" id="SSF55874">
    <property type="entry name" value="ATPase domain of HSP90 chaperone/DNA topoisomerase II/histidine kinase"/>
    <property type="match status" value="1"/>
</dbReference>
<dbReference type="EMBL" id="JAGIYZ010000006">
    <property type="protein sequence ID" value="MBP0463933.1"/>
    <property type="molecule type" value="Genomic_DNA"/>
</dbReference>
<dbReference type="SMART" id="SM00387">
    <property type="entry name" value="HATPase_c"/>
    <property type="match status" value="1"/>
</dbReference>
<dbReference type="InterPro" id="IPR008207">
    <property type="entry name" value="Sig_transdc_His_kin_Hpt_dom"/>
</dbReference>
<keyword evidence="6" id="KW-0902">Two-component regulatory system</keyword>
<feature type="domain" description="CheW-like" evidence="10">
    <location>
        <begin position="626"/>
        <end position="756"/>
    </location>
</feature>
<comment type="caution">
    <text evidence="12">The sequence shown here is derived from an EMBL/GenBank/DDBJ whole genome shotgun (WGS) entry which is preliminary data.</text>
</comment>
<keyword evidence="4" id="KW-0808">Transferase</keyword>
<dbReference type="PROSITE" id="PS50851">
    <property type="entry name" value="CHEW"/>
    <property type="match status" value="1"/>
</dbReference>
<dbReference type="InterPro" id="IPR037006">
    <property type="entry name" value="CheA-like_homodim_sf"/>
</dbReference>
<feature type="region of interest" description="Disordered" evidence="8">
    <location>
        <begin position="345"/>
        <end position="366"/>
    </location>
</feature>
<dbReference type="EC" id="2.7.13.3" evidence="2"/>
<evidence type="ECO:0000259" key="10">
    <source>
        <dbReference type="PROSITE" id="PS50851"/>
    </source>
</evidence>
<dbReference type="Pfam" id="PF01627">
    <property type="entry name" value="Hpt"/>
    <property type="match status" value="1"/>
</dbReference>
<reference evidence="12 13" key="1">
    <citation type="submission" date="2021-03" db="EMBL/GenBank/DDBJ databases">
        <authorList>
            <person name="So Y."/>
        </authorList>
    </citation>
    <scope>NUCLEOTIDE SEQUENCE [LARGE SCALE GENOMIC DNA]</scope>
    <source>
        <strain evidence="12 13">PWR1</strain>
    </source>
</reference>
<dbReference type="SUPFAM" id="SSF50341">
    <property type="entry name" value="CheW-like"/>
    <property type="match status" value="1"/>
</dbReference>